<dbReference type="Proteomes" id="UP000092461">
    <property type="component" value="Unassembled WGS sequence"/>
</dbReference>
<dbReference type="GO" id="GO:0043325">
    <property type="term" value="F:phosphatidylinositol-3,4-bisphosphate binding"/>
    <property type="evidence" value="ECO:0007669"/>
    <property type="project" value="TreeGrafter"/>
</dbReference>
<dbReference type="GO" id="GO:0070273">
    <property type="term" value="F:phosphatidylinositol-4-phosphate binding"/>
    <property type="evidence" value="ECO:0007669"/>
    <property type="project" value="TreeGrafter"/>
</dbReference>
<sequence>MEEDVLNALQSRSAFLPGGRDRDNNLLLVIPVPFELHPWTKPYLETSINDETKSCGFTVLIDAQKCSWRLAKIHMRATTLLGANLSTLIVIRPDAFWDKQRVENCARINKTGEMQQCCHSTPAQYSKAGVQPLSHQCCFGRSLDPISSANFIKEV</sequence>
<dbReference type="GO" id="GO:0005546">
    <property type="term" value="F:phosphatidylinositol-4,5-bisphosphate binding"/>
    <property type="evidence" value="ECO:0007669"/>
    <property type="project" value="TreeGrafter"/>
</dbReference>
<keyword evidence="2" id="KW-1185">Reference proteome</keyword>
<dbReference type="EMBL" id="AJWK01013795">
    <property type="status" value="NOT_ANNOTATED_CDS"/>
    <property type="molecule type" value="Genomic_DNA"/>
</dbReference>
<dbReference type="EnsemblMetazoa" id="LLOJ004387-RA">
    <property type="protein sequence ID" value="LLOJ004387-PA"/>
    <property type="gene ID" value="LLOJ004387"/>
</dbReference>
<dbReference type="GO" id="GO:0032266">
    <property type="term" value="F:phosphatidylinositol-3-phosphate binding"/>
    <property type="evidence" value="ECO:0007669"/>
    <property type="project" value="TreeGrafter"/>
</dbReference>
<protein>
    <submittedName>
        <fullName evidence="1">Uncharacterized protein</fullName>
    </submittedName>
</protein>
<dbReference type="AlphaFoldDB" id="A0A1B0CIV4"/>
<dbReference type="EMBL" id="AJWK01013796">
    <property type="status" value="NOT_ANNOTATED_CDS"/>
    <property type="molecule type" value="Genomic_DNA"/>
</dbReference>
<dbReference type="GO" id="GO:0010314">
    <property type="term" value="F:phosphatidylinositol-5-phosphate binding"/>
    <property type="evidence" value="ECO:0007669"/>
    <property type="project" value="TreeGrafter"/>
</dbReference>
<dbReference type="VEuPathDB" id="VectorBase:LLONM1_002420"/>
<evidence type="ECO:0000313" key="1">
    <source>
        <dbReference type="EnsemblMetazoa" id="LLOJ004387-PA"/>
    </source>
</evidence>
<organism evidence="1 2">
    <name type="scientific">Lutzomyia longipalpis</name>
    <name type="common">Sand fly</name>
    <dbReference type="NCBI Taxonomy" id="7200"/>
    <lineage>
        <taxon>Eukaryota</taxon>
        <taxon>Metazoa</taxon>
        <taxon>Ecdysozoa</taxon>
        <taxon>Arthropoda</taxon>
        <taxon>Hexapoda</taxon>
        <taxon>Insecta</taxon>
        <taxon>Pterygota</taxon>
        <taxon>Neoptera</taxon>
        <taxon>Endopterygota</taxon>
        <taxon>Diptera</taxon>
        <taxon>Nematocera</taxon>
        <taxon>Psychodoidea</taxon>
        <taxon>Psychodidae</taxon>
        <taxon>Lutzomyia</taxon>
        <taxon>Lutzomyia</taxon>
    </lineage>
</organism>
<reference evidence="1" key="1">
    <citation type="submission" date="2020-05" db="UniProtKB">
        <authorList>
            <consortium name="EnsemblMetazoa"/>
        </authorList>
    </citation>
    <scope>IDENTIFICATION</scope>
    <source>
        <strain evidence="1">Jacobina</strain>
    </source>
</reference>
<dbReference type="PANTHER" id="PTHR46607:SF1">
    <property type="entry name" value="SEC14 DOMAIN AND SPECTRIN REPEAT-CONTAINING PROTEIN 1"/>
    <property type="match status" value="1"/>
</dbReference>
<dbReference type="VEuPathDB" id="VectorBase:LLOJ004387"/>
<proteinExistence type="predicted"/>
<accession>A0A1B0CIV4</accession>
<dbReference type="GO" id="GO:0080025">
    <property type="term" value="F:phosphatidylinositol-3,5-bisphosphate binding"/>
    <property type="evidence" value="ECO:0007669"/>
    <property type="project" value="TreeGrafter"/>
</dbReference>
<dbReference type="PANTHER" id="PTHR46607">
    <property type="entry name" value="SEC14 DOMAIN AND SPECTRIN REPEAT-CONTAINING PROTEIN 1"/>
    <property type="match status" value="1"/>
</dbReference>
<evidence type="ECO:0000313" key="2">
    <source>
        <dbReference type="Proteomes" id="UP000092461"/>
    </source>
</evidence>
<name>A0A1B0CIV4_LUTLO</name>